<comment type="caution">
    <text evidence="1">The sequence shown here is derived from an EMBL/GenBank/DDBJ whole genome shotgun (WGS) entry which is preliminary data.</text>
</comment>
<reference evidence="1" key="1">
    <citation type="journal article" date="2015" name="Nature">
        <title>Complex archaea that bridge the gap between prokaryotes and eukaryotes.</title>
        <authorList>
            <person name="Spang A."/>
            <person name="Saw J.H."/>
            <person name="Jorgensen S.L."/>
            <person name="Zaremba-Niedzwiedzka K."/>
            <person name="Martijn J."/>
            <person name="Lind A.E."/>
            <person name="van Eijk R."/>
            <person name="Schleper C."/>
            <person name="Guy L."/>
            <person name="Ettema T.J."/>
        </authorList>
    </citation>
    <scope>NUCLEOTIDE SEQUENCE</scope>
</reference>
<dbReference type="EMBL" id="LAZR01031498">
    <property type="protein sequence ID" value="KKL53583.1"/>
    <property type="molecule type" value="Genomic_DNA"/>
</dbReference>
<feature type="non-terminal residue" evidence="1">
    <location>
        <position position="1"/>
    </location>
</feature>
<name>A0A0F9CW42_9ZZZZ</name>
<organism evidence="1">
    <name type="scientific">marine sediment metagenome</name>
    <dbReference type="NCBI Taxonomy" id="412755"/>
    <lineage>
        <taxon>unclassified sequences</taxon>
        <taxon>metagenomes</taxon>
        <taxon>ecological metagenomes</taxon>
    </lineage>
</organism>
<evidence type="ECO:0000313" key="1">
    <source>
        <dbReference type="EMBL" id="KKL53583.1"/>
    </source>
</evidence>
<dbReference type="Gene3D" id="2.160.20.10">
    <property type="entry name" value="Single-stranded right-handed beta-helix, Pectin lyase-like"/>
    <property type="match status" value="1"/>
</dbReference>
<dbReference type="InterPro" id="IPR012334">
    <property type="entry name" value="Pectin_lyas_fold"/>
</dbReference>
<protein>
    <recommendedName>
        <fullName evidence="2">Pectate lyase superfamily protein domain-containing protein</fullName>
    </recommendedName>
</protein>
<accession>A0A0F9CW42</accession>
<gene>
    <name evidence="1" type="ORF">LCGC14_2273990</name>
</gene>
<evidence type="ECO:0008006" key="2">
    <source>
        <dbReference type="Google" id="ProtNLM"/>
    </source>
</evidence>
<dbReference type="InterPro" id="IPR011050">
    <property type="entry name" value="Pectin_lyase_fold/virulence"/>
</dbReference>
<proteinExistence type="predicted"/>
<sequence length="523" mass="56573">IFDEQSSGSFLFGANQDLTNSGRIREVCPDWWGAVADGTVDTGSEINAAINSLNDNGGIVFLRAGVWHIHTQVNLKNGITIQGVGYDRNTWVTETSVSDLSAGTWIAQDSNIKIFSIEYNGTTIKDLGFWQDHPTPGGGAYEPTAYTNYVITYNFAEGSDRPDDSTLENLMFLNIYNAIIIDDLETGTNEGAAVILLNIKGQIFNRFFRSEWNWGGINVRDVQIWPFWSTNANVVADTKGRAVIFDLEISDGAHFDTIQIYGAWAGWLFSKGRDNPGVYTDHAPDGLVLNNLQIEQLRFGIYIDADIVGGGPWRKVLISNSSFSGSEVTNSYGIYVAGDNYHISLDNVWMLLFDASAIYTETTATGNTFFVDNAYFYAWNGLAALWPAIEMKAGNTAYIGNNVLYTGGGGVPPLVGAGTFYTSAGAVAADVSIEAAGTITIPPGVTGVEITGTATITAIEGGWRHRIVTLIFVDDGNVVTVQDNANIRLAGNFVENETGHDDTLTLIGGGGGASWWEMSRSIN</sequence>
<dbReference type="SUPFAM" id="SSF51126">
    <property type="entry name" value="Pectin lyase-like"/>
    <property type="match status" value="1"/>
</dbReference>
<dbReference type="AlphaFoldDB" id="A0A0F9CW42"/>